<dbReference type="Pfam" id="PF16188">
    <property type="entry name" value="Peptidase_M24_C"/>
    <property type="match status" value="1"/>
</dbReference>
<dbReference type="GO" id="GO:0070006">
    <property type="term" value="F:metalloaminopeptidase activity"/>
    <property type="evidence" value="ECO:0007669"/>
    <property type="project" value="InterPro"/>
</dbReference>
<reference evidence="7" key="2">
    <citation type="submission" date="2020-09" db="EMBL/GenBank/DDBJ databases">
        <authorList>
            <person name="Sun Q."/>
            <person name="Zhou Y."/>
        </authorList>
    </citation>
    <scope>NUCLEOTIDE SEQUENCE</scope>
    <source>
        <strain evidence="7">CGMCC 1.15519</strain>
    </source>
</reference>
<dbReference type="InterPro" id="IPR050422">
    <property type="entry name" value="X-Pro_aminopeptidase_P"/>
</dbReference>
<evidence type="ECO:0000259" key="6">
    <source>
        <dbReference type="Pfam" id="PF16188"/>
    </source>
</evidence>
<name>A0A917ECQ1_9SPHN</name>
<dbReference type="InterPro" id="IPR032416">
    <property type="entry name" value="Peptidase_M24_C"/>
</dbReference>
<evidence type="ECO:0000259" key="4">
    <source>
        <dbReference type="Pfam" id="PF00557"/>
    </source>
</evidence>
<dbReference type="FunFam" id="3.90.230.10:FF:000009">
    <property type="entry name" value="xaa-Pro aminopeptidase 2"/>
    <property type="match status" value="1"/>
</dbReference>
<evidence type="ECO:0000259" key="5">
    <source>
        <dbReference type="Pfam" id="PF01321"/>
    </source>
</evidence>
<feature type="domain" description="Creatinase N-terminal" evidence="5">
    <location>
        <begin position="9"/>
        <end position="139"/>
    </location>
</feature>
<feature type="domain" description="Peptidase M24 C-terminal" evidence="6">
    <location>
        <begin position="540"/>
        <end position="599"/>
    </location>
</feature>
<dbReference type="EMBL" id="BMJM01000015">
    <property type="protein sequence ID" value="GGE21113.1"/>
    <property type="molecule type" value="Genomic_DNA"/>
</dbReference>
<organism evidence="7 8">
    <name type="scientific">Sandarakinorhabdus glacialis</name>
    <dbReference type="NCBI Taxonomy" id="1614636"/>
    <lineage>
        <taxon>Bacteria</taxon>
        <taxon>Pseudomonadati</taxon>
        <taxon>Pseudomonadota</taxon>
        <taxon>Alphaproteobacteria</taxon>
        <taxon>Sphingomonadales</taxon>
        <taxon>Sphingosinicellaceae</taxon>
        <taxon>Sandarakinorhabdus</taxon>
    </lineage>
</organism>
<keyword evidence="2" id="KW-0479">Metal-binding</keyword>
<evidence type="ECO:0000256" key="2">
    <source>
        <dbReference type="ARBA" id="ARBA00022723"/>
    </source>
</evidence>
<keyword evidence="8" id="KW-1185">Reference proteome</keyword>
<dbReference type="InterPro" id="IPR000587">
    <property type="entry name" value="Creatinase_N"/>
</dbReference>
<dbReference type="CDD" id="cd01085">
    <property type="entry name" value="APP"/>
    <property type="match status" value="1"/>
</dbReference>
<keyword evidence="7" id="KW-0645">Protease</keyword>
<evidence type="ECO:0000313" key="7">
    <source>
        <dbReference type="EMBL" id="GGE21113.1"/>
    </source>
</evidence>
<comment type="similarity">
    <text evidence="1">Belongs to the peptidase M24B family.</text>
</comment>
<dbReference type="Gene3D" id="3.40.350.10">
    <property type="entry name" value="Creatinase/prolidase N-terminal domain"/>
    <property type="match status" value="2"/>
</dbReference>
<dbReference type="SUPFAM" id="SSF53092">
    <property type="entry name" value="Creatinase/prolidase N-terminal domain"/>
    <property type="match status" value="1"/>
</dbReference>
<accession>A0A917ECQ1</accession>
<dbReference type="PANTHER" id="PTHR43763">
    <property type="entry name" value="XAA-PRO AMINOPEPTIDASE 1"/>
    <property type="match status" value="1"/>
</dbReference>
<dbReference type="Proteomes" id="UP000635071">
    <property type="component" value="Unassembled WGS sequence"/>
</dbReference>
<comment type="caution">
    <text evidence="7">The sequence shown here is derived from an EMBL/GenBank/DDBJ whole genome shotgun (WGS) entry which is preliminary data.</text>
</comment>
<reference evidence="7" key="1">
    <citation type="journal article" date="2014" name="Int. J. Syst. Evol. Microbiol.">
        <title>Complete genome sequence of Corynebacterium casei LMG S-19264T (=DSM 44701T), isolated from a smear-ripened cheese.</title>
        <authorList>
            <consortium name="US DOE Joint Genome Institute (JGI-PGF)"/>
            <person name="Walter F."/>
            <person name="Albersmeier A."/>
            <person name="Kalinowski J."/>
            <person name="Ruckert C."/>
        </authorList>
    </citation>
    <scope>NUCLEOTIDE SEQUENCE</scope>
    <source>
        <strain evidence="7">CGMCC 1.15519</strain>
    </source>
</reference>
<dbReference type="InterPro" id="IPR033740">
    <property type="entry name" value="Pept_M24B"/>
</dbReference>
<dbReference type="Pfam" id="PF00557">
    <property type="entry name" value="Peptidase_M24"/>
    <property type="match status" value="1"/>
</dbReference>
<dbReference type="GO" id="GO:0046872">
    <property type="term" value="F:metal ion binding"/>
    <property type="evidence" value="ECO:0007669"/>
    <property type="project" value="UniProtKB-KW"/>
</dbReference>
<dbReference type="InterPro" id="IPR029149">
    <property type="entry name" value="Creatin/AminoP/Spt16_N"/>
</dbReference>
<dbReference type="InterPro" id="IPR000994">
    <property type="entry name" value="Pept_M24"/>
</dbReference>
<dbReference type="InterPro" id="IPR036005">
    <property type="entry name" value="Creatinase/aminopeptidase-like"/>
</dbReference>
<dbReference type="Pfam" id="PF16189">
    <property type="entry name" value="Creatinase_N_2"/>
    <property type="match status" value="1"/>
</dbReference>
<dbReference type="PANTHER" id="PTHR43763:SF6">
    <property type="entry name" value="XAA-PRO AMINOPEPTIDASE 1"/>
    <property type="match status" value="1"/>
</dbReference>
<gene>
    <name evidence="7" type="ORF">GCM10011529_29660</name>
</gene>
<evidence type="ECO:0000256" key="3">
    <source>
        <dbReference type="ARBA" id="ARBA00022801"/>
    </source>
</evidence>
<feature type="domain" description="Peptidase M24" evidence="4">
    <location>
        <begin position="314"/>
        <end position="529"/>
    </location>
</feature>
<keyword evidence="7" id="KW-0031">Aminopeptidase</keyword>
<protein>
    <submittedName>
        <fullName evidence="7">Aminopeptidase</fullName>
    </submittedName>
</protein>
<proteinExistence type="inferred from homology"/>
<evidence type="ECO:0000313" key="8">
    <source>
        <dbReference type="Proteomes" id="UP000635071"/>
    </source>
</evidence>
<dbReference type="SUPFAM" id="SSF55920">
    <property type="entry name" value="Creatinase/aminopeptidase"/>
    <property type="match status" value="1"/>
</dbReference>
<dbReference type="AlphaFoldDB" id="A0A917ECQ1"/>
<dbReference type="GO" id="GO:0005737">
    <property type="term" value="C:cytoplasm"/>
    <property type="evidence" value="ECO:0007669"/>
    <property type="project" value="UniProtKB-ARBA"/>
</dbReference>
<keyword evidence="3" id="KW-0378">Hydrolase</keyword>
<sequence>MHMSTIKDRLAALAAQLAGDRLSGFVIPLTDEHMSEYVGAYAQRLEWLTGFAGSAGSAAVLGQKAAIFTDGRYTLQVRDQVPGDLFEYQDVPKTSAAAWLADHAAAGDRIGYDPWLHTRGWADATAKLLAAKNAELVPVAVNPIDSIWAGRPAPSTAALEIHADDNAGRTAAQKREDVAAWLKVHGASAVVITALDSIAWLLNIRGRDVDRTPVALAFAIVHADASVDLFTAPHKLTPEVRAHLGPQVRPQDRNAFDDALGGFSGKTVAADPSSAVAAVFAALTSGGATILEARDPCVLPKAIKNAVEINGTTTAHRRDGAALTRFLHWFDGEAAKGQLTELSAAARLRQFRDQTNVLEDLSFDTISATGANGASPHYRVSEASSLPITSGSIYLVDSGGQYRDGTTDVTRTMAVGTPTAEMKDRFTRVLKGHIALARAVFPAGTRGVQLDSLARQFLWEVGLDYAHGTGHGVGSYLAVHEGPQRIAAAWSSQPGNDEPLQAGMILSNEPGYYKTGEYGIRIENLVLVEPRSVPGAEKDLLGFRELTLAPIDRNLIDTGLLTETERKWLNTYHARVIAEIGPQLDDPTRTWLETAAAPI</sequence>
<evidence type="ECO:0000256" key="1">
    <source>
        <dbReference type="ARBA" id="ARBA00008766"/>
    </source>
</evidence>
<dbReference type="Gene3D" id="3.90.230.10">
    <property type="entry name" value="Creatinase/methionine aminopeptidase superfamily"/>
    <property type="match status" value="1"/>
</dbReference>
<dbReference type="Pfam" id="PF01321">
    <property type="entry name" value="Creatinase_N"/>
    <property type="match status" value="1"/>
</dbReference>